<name>A0AC35TL77_9BILA</name>
<reference evidence="2" key="1">
    <citation type="submission" date="2016-11" db="UniProtKB">
        <authorList>
            <consortium name="WormBaseParasite"/>
        </authorList>
    </citation>
    <scope>IDENTIFICATION</scope>
    <source>
        <strain evidence="2">KR3021</strain>
    </source>
</reference>
<evidence type="ECO:0000313" key="2">
    <source>
        <dbReference type="WBParaSite" id="RSKR_0000152200.1"/>
    </source>
</evidence>
<protein>
    <submittedName>
        <fullName evidence="2">KxDL domain-containing protein</fullName>
    </submittedName>
</protein>
<dbReference type="WBParaSite" id="RSKR_0000152200.1">
    <property type="protein sequence ID" value="RSKR_0000152200.1"/>
    <property type="gene ID" value="RSKR_0000152200"/>
</dbReference>
<evidence type="ECO:0000313" key="1">
    <source>
        <dbReference type="Proteomes" id="UP000095286"/>
    </source>
</evidence>
<dbReference type="Proteomes" id="UP000095286">
    <property type="component" value="Unplaced"/>
</dbReference>
<proteinExistence type="predicted"/>
<organism evidence="1 2">
    <name type="scientific">Rhabditophanes sp. KR3021</name>
    <dbReference type="NCBI Taxonomy" id="114890"/>
    <lineage>
        <taxon>Eukaryota</taxon>
        <taxon>Metazoa</taxon>
        <taxon>Ecdysozoa</taxon>
        <taxon>Nematoda</taxon>
        <taxon>Chromadorea</taxon>
        <taxon>Rhabditida</taxon>
        <taxon>Tylenchina</taxon>
        <taxon>Panagrolaimomorpha</taxon>
        <taxon>Strongyloidoidea</taxon>
        <taxon>Alloionematidae</taxon>
        <taxon>Rhabditophanes</taxon>
    </lineage>
</organism>
<accession>A0AC35TL77</accession>
<sequence length="134" mass="15403">MNSDKRKHQEPLIIPNSSSTFDNRSISPSTEDGTEEEGLVDCLLTQVDDENVSEIIGMQKKCLDRLENTNEVLDHCQKISDQRFEETKNEVLIGQNKILMMKNDLEYVIRKIAIIKKTLKERYPKEYATSGSLI</sequence>